<evidence type="ECO:0000256" key="2">
    <source>
        <dbReference type="SAM" id="Coils"/>
    </source>
</evidence>
<dbReference type="InterPro" id="IPR024455">
    <property type="entry name" value="Phage_capsid"/>
</dbReference>
<feature type="coiled-coil region" evidence="2">
    <location>
        <begin position="40"/>
        <end position="72"/>
    </location>
</feature>
<evidence type="ECO:0000313" key="4">
    <source>
        <dbReference type="Proteomes" id="UP000269352"/>
    </source>
</evidence>
<accession>A0A388TCG2</accession>
<protein>
    <submittedName>
        <fullName evidence="3">Phage capsid superfamily</fullName>
    </submittedName>
</protein>
<comment type="subcellular location">
    <subcellularLocation>
        <location evidence="1">Virion</location>
    </subcellularLocation>
</comment>
<name>A0A388TCG2_TERA1</name>
<dbReference type="EMBL" id="BGZN01000052">
    <property type="protein sequence ID" value="GBR74534.1"/>
    <property type="molecule type" value="Genomic_DNA"/>
</dbReference>
<proteinExistence type="predicted"/>
<dbReference type="NCBIfam" id="TIGR01554">
    <property type="entry name" value="major_cap_HK97"/>
    <property type="match status" value="1"/>
</dbReference>
<evidence type="ECO:0000256" key="1">
    <source>
        <dbReference type="ARBA" id="ARBA00004328"/>
    </source>
</evidence>
<keyword evidence="2" id="KW-0175">Coiled coil</keyword>
<keyword evidence="4" id="KW-1185">Reference proteome</keyword>
<comment type="caution">
    <text evidence="3">The sequence shown here is derived from an EMBL/GenBank/DDBJ whole genome shotgun (WGS) entry which is preliminary data.</text>
</comment>
<dbReference type="Proteomes" id="UP000269352">
    <property type="component" value="Unassembled WGS sequence"/>
</dbReference>
<reference evidence="3 4" key="1">
    <citation type="journal article" date="2019" name="ISME J.">
        <title>Genome analyses of uncultured TG2/ZB3 bacteria in 'Margulisbacteria' specifically attached to ectosymbiotic spirochetes of protists in the termite gut.</title>
        <authorList>
            <person name="Utami Y.D."/>
            <person name="Kuwahara H."/>
            <person name="Igai K."/>
            <person name="Murakami T."/>
            <person name="Sugaya K."/>
            <person name="Morikawa T."/>
            <person name="Nagura Y."/>
            <person name="Yuki M."/>
            <person name="Deevong P."/>
            <person name="Inoue T."/>
            <person name="Kihara K."/>
            <person name="Lo N."/>
            <person name="Yamada A."/>
            <person name="Ohkuma M."/>
            <person name="Hongoh Y."/>
        </authorList>
    </citation>
    <scope>NUCLEOTIDE SEQUENCE [LARGE SCALE GENOMIC DNA]</scope>
    <source>
        <strain evidence="3">NkOx7-01</strain>
    </source>
</reference>
<gene>
    <name evidence="3" type="ORF">NO1_1693</name>
</gene>
<sequence length="457" mass="48724">MNKRILELLAQGKTDAEIASAVLKEFAASADDVAKAILAAKKEQEVAEKLAAAQKEAELKATEDKKAEELKSQIASGVEGALKKIGVDPTKKFESEQETFSPVHKKVIKQKVSEDRKMFAQLLKYAAQRDMKSVHSLGADINAKRAQIANAPLLSNVPTGNVLVPVEIEQEIFAKAYTSKILSLVNTNVVSYMGKLYPVLSDVTFAERADRNTNIGDGTPTIDAPKITPVEVSAIAGIDNALIAIVDRIIDAIVAQAGNSLAKVADRKIPANSVADGGAFDGFIFDTNTDATSAAKALSALVAKDLVLLKNKLSPEYRDSAIFLSSDTVRDVVGLLPSFDMSLVTEDATATGTGGLMFPTYTASGTLRPFGRDYPVDNFIPDTINLSTKSAAAGNPVLLALDPSTVYAAYADLRIDFSQEYFFAKDQMAIRFIAQLGSKVIVGNGKKSVAAQSLTNS</sequence>
<dbReference type="SUPFAM" id="SSF56563">
    <property type="entry name" value="Major capsid protein gp5"/>
    <property type="match status" value="1"/>
</dbReference>
<evidence type="ECO:0000313" key="3">
    <source>
        <dbReference type="EMBL" id="GBR74534.1"/>
    </source>
</evidence>
<organism evidence="3 4">
    <name type="scientific">Termititenax aidoneus</name>
    <dbReference type="NCBI Taxonomy" id="2218524"/>
    <lineage>
        <taxon>Bacteria</taxon>
        <taxon>Bacillati</taxon>
        <taxon>Candidatus Margulisiibacteriota</taxon>
        <taxon>Candidatus Termititenacia</taxon>
        <taxon>Candidatus Termititenacales</taxon>
        <taxon>Candidatus Termititenacaceae</taxon>
        <taxon>Candidatus Termititenax</taxon>
    </lineage>
</organism>
<dbReference type="AlphaFoldDB" id="A0A388TCG2"/>